<dbReference type="EMBL" id="CP027231">
    <property type="protein sequence ID" value="AVM53233.1"/>
    <property type="molecule type" value="Genomic_DNA"/>
</dbReference>
<dbReference type="RefSeq" id="WP_106041697.1">
    <property type="nucleotide sequence ID" value="NZ_CALHZC010000014.1"/>
</dbReference>
<sequence length="174" mass="19799">MFFLTPKELSPRWYIHTIRTKKLLFVPIIDSVLLIGYTKKDIPDAQISAPTPSVTPLSGKYYGDGRGEVKLPNSEIRSIFNGTDAYFEISDNKELEVISTDILTIETWIRTAAHDFPVFENGYVHWMDKGIKKSYKNRTLRRQGALSGYNIIPANTSAPKRVLRSQKTHILKGL</sequence>
<proteinExistence type="predicted"/>
<accession>A0ABN5IN65</accession>
<evidence type="ECO:0000313" key="1">
    <source>
        <dbReference type="EMBL" id="AVM53233.1"/>
    </source>
</evidence>
<evidence type="ECO:0000313" key="2">
    <source>
        <dbReference type="Proteomes" id="UP000238304"/>
    </source>
</evidence>
<protein>
    <submittedName>
        <fullName evidence="1">Uncharacterized protein</fullName>
    </submittedName>
</protein>
<keyword evidence="2" id="KW-1185">Reference proteome</keyword>
<dbReference type="Proteomes" id="UP000238304">
    <property type="component" value="Chromosome"/>
</dbReference>
<name>A0ABN5IN65_9BACE</name>
<organism evidence="1 2">
    <name type="scientific">Bacteroides zoogleoformans</name>
    <dbReference type="NCBI Taxonomy" id="28119"/>
    <lineage>
        <taxon>Bacteria</taxon>
        <taxon>Pseudomonadati</taxon>
        <taxon>Bacteroidota</taxon>
        <taxon>Bacteroidia</taxon>
        <taxon>Bacteroidales</taxon>
        <taxon>Bacteroidaceae</taxon>
        <taxon>Bacteroides</taxon>
    </lineage>
</organism>
<reference evidence="1 2" key="1">
    <citation type="submission" date="2018-02" db="EMBL/GenBank/DDBJ databases">
        <authorList>
            <person name="Holder M.E."/>
            <person name="Ajami N.J."/>
            <person name="Petrosino J.F."/>
        </authorList>
    </citation>
    <scope>NUCLEOTIDE SEQUENCE [LARGE SCALE GENOMIC DNA]</scope>
    <source>
        <strain evidence="1 2">ATCC 33285</strain>
    </source>
</reference>
<gene>
    <name evidence="1" type="ORF">C4H11_10095</name>
</gene>